<dbReference type="SUPFAM" id="SSF69322">
    <property type="entry name" value="Tricorn protease domain 2"/>
    <property type="match status" value="1"/>
</dbReference>
<proteinExistence type="predicted"/>
<evidence type="ECO:0000313" key="3">
    <source>
        <dbReference type="Proteomes" id="UP000266177"/>
    </source>
</evidence>
<dbReference type="Proteomes" id="UP000266177">
    <property type="component" value="Unassembled WGS sequence"/>
</dbReference>
<dbReference type="PROSITE" id="PS51257">
    <property type="entry name" value="PROKAR_LIPOPROTEIN"/>
    <property type="match status" value="1"/>
</dbReference>
<name>A0A3A3H4C7_PANTH</name>
<dbReference type="RefSeq" id="WP_119789948.1">
    <property type="nucleotide sequence ID" value="NZ_QYZD01000001.1"/>
</dbReference>
<sequence length="399" mass="46530">MKKYISFTLLLCLILASGCSSKTFPGDNEYHLDWDYPFMFHEQGYGLKITRSETGYYFLHQQLIYYMDKESTKPILLDNRPDNQCMDIPTTENCFAFVPFSSSNPPQFLQYYDTHLYVLESYLDRESKRSRFDNTWTLVRLDPDGQNRKVIKAFEAAPRSLAIHRGFLYYTTTDGSRENDLELNVFKASLDNLKQDPELIYHASDKVNEITDIIPYGTQLYWLVFNEKGYETQRYDLQSGQVTTLWDRGDGGLSSLRSIANNRLYFSYFYGDPLDKRTHKKYSSDLEGKDIEEVTIDHPPIISYIYKDSSYTYIQPIGGYVHAYAPDIPVQLSIFKDNTLVHKIDFSPFSKHIEMVPGDDRYMFAHNEQSDKSSILYLDKREIESGQATLKPLLETKLR</sequence>
<reference evidence="2 3" key="1">
    <citation type="submission" date="2018-09" db="EMBL/GenBank/DDBJ databases">
        <title>Paenibacillus SK2017-BO5.</title>
        <authorList>
            <person name="Piskunova J.V."/>
            <person name="Dubiley S.A."/>
            <person name="Severinov K.V."/>
        </authorList>
    </citation>
    <scope>NUCLEOTIDE SEQUENCE [LARGE SCALE GENOMIC DNA]</scope>
    <source>
        <strain evidence="2 3">BO5</strain>
    </source>
</reference>
<comment type="caution">
    <text evidence="2">The sequence shown here is derived from an EMBL/GenBank/DDBJ whole genome shotgun (WGS) entry which is preliminary data.</text>
</comment>
<evidence type="ECO:0000313" key="2">
    <source>
        <dbReference type="EMBL" id="RJG26553.1"/>
    </source>
</evidence>
<protein>
    <recommendedName>
        <fullName evidence="4">Lipoprotein</fullName>
    </recommendedName>
</protein>
<gene>
    <name evidence="2" type="ORF">DQX05_00450</name>
</gene>
<evidence type="ECO:0008006" key="4">
    <source>
        <dbReference type="Google" id="ProtNLM"/>
    </source>
</evidence>
<organism evidence="2 3">
    <name type="scientific">Paenibacillus thiaminolyticus</name>
    <name type="common">Bacillus thiaminolyticus</name>
    <dbReference type="NCBI Taxonomy" id="49283"/>
    <lineage>
        <taxon>Bacteria</taxon>
        <taxon>Bacillati</taxon>
        <taxon>Bacillota</taxon>
        <taxon>Bacilli</taxon>
        <taxon>Bacillales</taxon>
        <taxon>Paenibacillaceae</taxon>
        <taxon>Paenibacillus</taxon>
    </lineage>
</organism>
<dbReference type="OrthoDB" id="2576133at2"/>
<feature type="signal peptide" evidence="1">
    <location>
        <begin position="1"/>
        <end position="22"/>
    </location>
</feature>
<feature type="chain" id="PRO_5038743136" description="Lipoprotein" evidence="1">
    <location>
        <begin position="23"/>
        <end position="399"/>
    </location>
</feature>
<dbReference type="AlphaFoldDB" id="A0A3A3H4C7"/>
<keyword evidence="1" id="KW-0732">Signal</keyword>
<dbReference type="EMBL" id="QYZD01000001">
    <property type="protein sequence ID" value="RJG26553.1"/>
    <property type="molecule type" value="Genomic_DNA"/>
</dbReference>
<accession>A0A3A3H4C7</accession>
<evidence type="ECO:0000256" key="1">
    <source>
        <dbReference type="SAM" id="SignalP"/>
    </source>
</evidence>